<keyword evidence="2 4" id="KW-0378">Hydrolase</keyword>
<dbReference type="SMART" id="SM00060">
    <property type="entry name" value="FN3"/>
    <property type="match status" value="1"/>
</dbReference>
<dbReference type="Pfam" id="PF00041">
    <property type="entry name" value="fn3"/>
    <property type="match status" value="1"/>
</dbReference>
<reference evidence="7 8" key="1">
    <citation type="submission" date="2022-03" db="EMBL/GenBank/DDBJ databases">
        <title>Parabacteroides sp. nov. isolated from swine feces.</title>
        <authorList>
            <person name="Bak J.E."/>
        </authorList>
    </citation>
    <scope>NUCLEOTIDE SEQUENCE [LARGE SCALE GENOMIC DNA]</scope>
    <source>
        <strain evidence="7 8">AGMB00274</strain>
    </source>
</reference>
<dbReference type="SUPFAM" id="SSF49265">
    <property type="entry name" value="Fibronectin type III"/>
    <property type="match status" value="1"/>
</dbReference>
<dbReference type="EMBL" id="JAKZMM010000092">
    <property type="protein sequence ID" value="MCJ2382476.1"/>
    <property type="molecule type" value="Genomic_DNA"/>
</dbReference>
<dbReference type="InterPro" id="IPR003961">
    <property type="entry name" value="FN3_dom"/>
</dbReference>
<dbReference type="Gene3D" id="2.60.120.260">
    <property type="entry name" value="Galactose-binding domain-like"/>
    <property type="match status" value="1"/>
</dbReference>
<evidence type="ECO:0000259" key="6">
    <source>
        <dbReference type="PROSITE" id="PS50853"/>
    </source>
</evidence>
<dbReference type="Gene3D" id="2.60.40.10">
    <property type="entry name" value="Immunoglobulins"/>
    <property type="match status" value="1"/>
</dbReference>
<dbReference type="SUPFAM" id="SSF49785">
    <property type="entry name" value="Galactose-binding domain-like"/>
    <property type="match status" value="1"/>
</dbReference>
<dbReference type="PANTHER" id="PTHR42812:SF12">
    <property type="entry name" value="BETA-XYLOSIDASE-RELATED"/>
    <property type="match status" value="1"/>
</dbReference>
<dbReference type="CDD" id="cd00063">
    <property type="entry name" value="FN3"/>
    <property type="match status" value="1"/>
</dbReference>
<evidence type="ECO:0000256" key="3">
    <source>
        <dbReference type="ARBA" id="ARBA00023295"/>
    </source>
</evidence>
<evidence type="ECO:0000256" key="1">
    <source>
        <dbReference type="ARBA" id="ARBA00009865"/>
    </source>
</evidence>
<evidence type="ECO:0000256" key="4">
    <source>
        <dbReference type="RuleBase" id="RU361187"/>
    </source>
</evidence>
<dbReference type="Proteomes" id="UP001165444">
    <property type="component" value="Unassembled WGS sequence"/>
</dbReference>
<keyword evidence="3 4" id="KW-0326">Glycosidase</keyword>
<evidence type="ECO:0000313" key="7">
    <source>
        <dbReference type="EMBL" id="MCJ2382476.1"/>
    </source>
</evidence>
<keyword evidence="8" id="KW-1185">Reference proteome</keyword>
<accession>A0ABT0C628</accession>
<feature type="domain" description="F5/8 type C" evidence="5">
    <location>
        <begin position="172"/>
        <end position="323"/>
    </location>
</feature>
<dbReference type="Pfam" id="PF00754">
    <property type="entry name" value="F5_F8_type_C"/>
    <property type="match status" value="1"/>
</dbReference>
<dbReference type="InterPro" id="IPR023296">
    <property type="entry name" value="Glyco_hydro_beta-prop_sf"/>
</dbReference>
<comment type="caution">
    <text evidence="7">The sequence shown here is derived from an EMBL/GenBank/DDBJ whole genome shotgun (WGS) entry which is preliminary data.</text>
</comment>
<evidence type="ECO:0000259" key="5">
    <source>
        <dbReference type="PROSITE" id="PS50022"/>
    </source>
</evidence>
<dbReference type="SUPFAM" id="SSF75005">
    <property type="entry name" value="Arabinanase/levansucrase/invertase"/>
    <property type="match status" value="1"/>
</dbReference>
<sequence length="414" mass="46867">MYYGCSPVDPIYVAVLDLKTLEEIEKPRPCLNSDMQRHGWERPGEYNELTRRPYIEGAWMTQQGGKYYLQYAAPGTEWKTYADGTYVSDSPVGPFVYAPNNPVSYKPGGFIGGAGHGCLFQIGTNYWKAATNSISVRHMFERRLSFYPTYFDADGYLYSETAFGDYPMFLPTEEKGTAVRPEWMLLSFHKPVTASSVKEDFGVENMVDEDARTAWVANSNQEEWVQIDLLNPCQVCAIQVNYDEYGANQKGIVPGIYQSYVLSASKNGKDWYVIADKSQKKTDTPHDYIEFELPFEARYIRWENKAYTVSSNVSLREIRVFGKGHGAKPEAVQKLKASWNPSDSCRCRLSWTPVNKADGYMVRYGISPDKLYTSFQVVGDSTHLDLNGLNAGQTYYFSIAAYNENGVGPNLNLK</sequence>
<dbReference type="InterPro" id="IPR008979">
    <property type="entry name" value="Galactose-bd-like_sf"/>
</dbReference>
<gene>
    <name evidence="7" type="ORF">MUN53_18035</name>
</gene>
<comment type="similarity">
    <text evidence="1 4">Belongs to the glycosyl hydrolase 43 family.</text>
</comment>
<name>A0ABT0C628_9BACT</name>
<feature type="domain" description="Fibronectin type-III" evidence="6">
    <location>
        <begin position="331"/>
        <end position="414"/>
    </location>
</feature>
<dbReference type="Pfam" id="PF04616">
    <property type="entry name" value="Glyco_hydro_43"/>
    <property type="match status" value="1"/>
</dbReference>
<evidence type="ECO:0000313" key="8">
    <source>
        <dbReference type="Proteomes" id="UP001165444"/>
    </source>
</evidence>
<dbReference type="PANTHER" id="PTHR42812">
    <property type="entry name" value="BETA-XYLOSIDASE"/>
    <property type="match status" value="1"/>
</dbReference>
<dbReference type="RefSeq" id="WP_243326790.1">
    <property type="nucleotide sequence ID" value="NZ_JAKZMM010000092.1"/>
</dbReference>
<dbReference type="InterPro" id="IPR006710">
    <property type="entry name" value="Glyco_hydro_43"/>
</dbReference>
<dbReference type="PROSITE" id="PS50022">
    <property type="entry name" value="FA58C_3"/>
    <property type="match status" value="1"/>
</dbReference>
<evidence type="ECO:0000256" key="2">
    <source>
        <dbReference type="ARBA" id="ARBA00022801"/>
    </source>
</evidence>
<organism evidence="7 8">
    <name type="scientific">Parabacteroides faecalis</name>
    <dbReference type="NCBI Taxonomy" id="2924040"/>
    <lineage>
        <taxon>Bacteria</taxon>
        <taxon>Pseudomonadati</taxon>
        <taxon>Bacteroidota</taxon>
        <taxon>Bacteroidia</taxon>
        <taxon>Bacteroidales</taxon>
        <taxon>Tannerellaceae</taxon>
        <taxon>Parabacteroides</taxon>
    </lineage>
</organism>
<proteinExistence type="inferred from homology"/>
<protein>
    <submittedName>
        <fullName evidence="7">Discoidin domain-containing protein</fullName>
    </submittedName>
</protein>
<dbReference type="InterPro" id="IPR000421">
    <property type="entry name" value="FA58C"/>
</dbReference>
<dbReference type="InterPro" id="IPR013783">
    <property type="entry name" value="Ig-like_fold"/>
</dbReference>
<dbReference type="PROSITE" id="PS50853">
    <property type="entry name" value="FN3"/>
    <property type="match status" value="1"/>
</dbReference>
<dbReference type="InterPro" id="IPR036116">
    <property type="entry name" value="FN3_sf"/>
</dbReference>
<dbReference type="InterPro" id="IPR051795">
    <property type="entry name" value="Glycosyl_Hydrlase_43"/>
</dbReference>
<dbReference type="Gene3D" id="2.115.10.20">
    <property type="entry name" value="Glycosyl hydrolase domain, family 43"/>
    <property type="match status" value="1"/>
</dbReference>